<feature type="region of interest" description="Disordered" evidence="1">
    <location>
        <begin position="714"/>
        <end position="741"/>
    </location>
</feature>
<organism evidence="3 4">
    <name type="scientific">Vanilla planifolia</name>
    <name type="common">Vanilla</name>
    <dbReference type="NCBI Taxonomy" id="51239"/>
    <lineage>
        <taxon>Eukaryota</taxon>
        <taxon>Viridiplantae</taxon>
        <taxon>Streptophyta</taxon>
        <taxon>Embryophyta</taxon>
        <taxon>Tracheophyta</taxon>
        <taxon>Spermatophyta</taxon>
        <taxon>Magnoliopsida</taxon>
        <taxon>Liliopsida</taxon>
        <taxon>Asparagales</taxon>
        <taxon>Orchidaceae</taxon>
        <taxon>Vanilloideae</taxon>
        <taxon>Vanilleae</taxon>
        <taxon>Vanilla</taxon>
    </lineage>
</organism>
<dbReference type="Pfam" id="PF25908">
    <property type="entry name" value="DUF7963"/>
    <property type="match status" value="1"/>
</dbReference>
<feature type="region of interest" description="Disordered" evidence="1">
    <location>
        <begin position="109"/>
        <end position="138"/>
    </location>
</feature>
<name>A0A835PUJ4_VANPL</name>
<dbReference type="Proteomes" id="UP000636800">
    <property type="component" value="Chromosome 11"/>
</dbReference>
<reference evidence="3 4" key="1">
    <citation type="journal article" date="2020" name="Nat. Food">
        <title>A phased Vanilla planifolia genome enables genetic improvement of flavour and production.</title>
        <authorList>
            <person name="Hasing T."/>
            <person name="Tang H."/>
            <person name="Brym M."/>
            <person name="Khazi F."/>
            <person name="Huang T."/>
            <person name="Chambers A.H."/>
        </authorList>
    </citation>
    <scope>NUCLEOTIDE SEQUENCE [LARGE SCALE GENOMIC DNA]</scope>
    <source>
        <tissue evidence="3">Leaf</tissue>
    </source>
</reference>
<proteinExistence type="predicted"/>
<dbReference type="InterPro" id="IPR012337">
    <property type="entry name" value="RNaseH-like_sf"/>
</dbReference>
<feature type="compositionally biased region" description="Polar residues" evidence="1">
    <location>
        <begin position="129"/>
        <end position="138"/>
    </location>
</feature>
<accession>A0A835PUJ4</accession>
<dbReference type="AlphaFoldDB" id="A0A835PUJ4"/>
<protein>
    <recommendedName>
        <fullName evidence="2">DUF7963 domain-containing protein</fullName>
    </recommendedName>
</protein>
<feature type="compositionally biased region" description="Acidic residues" evidence="1">
    <location>
        <begin position="717"/>
        <end position="731"/>
    </location>
</feature>
<dbReference type="InterPro" id="IPR058269">
    <property type="entry name" value="DUF7963"/>
</dbReference>
<sequence length="741" mass="80860">MTAASAAGAGEAAAKEVSRRFEALLSVRSKAMKGKGAWYWAHLEPLLLQGQEPGLAMAVKLRCSLCDAVFSASNPSRTASEHLKRGACPSFNSAAAAAVAAAVAAAGPTSAPKPISSLPPFRKRPALPSASTDGEPSSPSCLALVAPYATATCPPYSSSPFPPPPPLPLALPAPHNRLVLSGGKEDLGALAMLEDSVKRLKNPKATPCPALPKPQADAAISFFADWLLESGGGASPSSLDHPKLRAFLHQVGLPSLSPRTLVGPLLDSRFHHACAESVSRVGDALFFQLDSAGWNCDHGLISLAVNLPNGSSVFHRAILTASRATSDYAVDVLRDAIATVSSDGATHRCVGIVADRFKSKALRILETEKQWMINIPCQLHGFHKLIQDFASNLPIFQSAISVSSRIASFFNSNSLARSLLQKHQLHELEHSHLLHSPPQPFDLIVEDVLGSSQSLQLTVQEEDYRLLCLDNSTARELAEVIRDIRFWNELEAVDSLVKLVERMSKDMETDRPLIGQCLPLWEELKSKVKCWRAKFVVDDGVEDVVEQRFKKSYHPAWSAAFILDPLYLTKNPSGKYLPPFDLLSPEQERDVERLVTRLAPREESQLVLAELRKWRTEGLDPLYAQAVQVKQPDPATGKMRVANPSSARLVWKTCLGELGSLGRVAVRLIFLHATACRLHYSPRLLGPARLSRAAVQRLEKMAFVAAQSRFERRTFSDEEEKDADIMGEEFEQSTSMEPSSL</sequence>
<dbReference type="PANTHER" id="PTHR32166">
    <property type="entry name" value="OSJNBA0013A04.12 PROTEIN"/>
    <property type="match status" value="1"/>
</dbReference>
<feature type="compositionally biased region" description="Polar residues" evidence="1">
    <location>
        <begin position="732"/>
        <end position="741"/>
    </location>
</feature>
<comment type="caution">
    <text evidence="3">The sequence shown here is derived from an EMBL/GenBank/DDBJ whole genome shotgun (WGS) entry which is preliminary data.</text>
</comment>
<dbReference type="PANTHER" id="PTHR32166:SF24">
    <property type="entry name" value="F16P17.2 PROTEIN"/>
    <property type="match status" value="1"/>
</dbReference>
<dbReference type="EMBL" id="JADCNL010000011">
    <property type="protein sequence ID" value="KAG0460656.1"/>
    <property type="molecule type" value="Genomic_DNA"/>
</dbReference>
<dbReference type="OrthoDB" id="10264458at2759"/>
<gene>
    <name evidence="3" type="ORF">HPP92_020953</name>
</gene>
<dbReference type="SUPFAM" id="SSF53098">
    <property type="entry name" value="Ribonuclease H-like"/>
    <property type="match status" value="1"/>
</dbReference>
<evidence type="ECO:0000259" key="2">
    <source>
        <dbReference type="Pfam" id="PF25908"/>
    </source>
</evidence>
<feature type="domain" description="DUF7963" evidence="2">
    <location>
        <begin position="10"/>
        <end position="92"/>
    </location>
</feature>
<evidence type="ECO:0000313" key="4">
    <source>
        <dbReference type="Proteomes" id="UP000636800"/>
    </source>
</evidence>
<evidence type="ECO:0000313" key="3">
    <source>
        <dbReference type="EMBL" id="KAG0460656.1"/>
    </source>
</evidence>
<evidence type="ECO:0000256" key="1">
    <source>
        <dbReference type="SAM" id="MobiDB-lite"/>
    </source>
</evidence>
<keyword evidence="4" id="KW-1185">Reference proteome</keyword>